<dbReference type="PROSITE" id="PS01226">
    <property type="entry name" value="HMG_COA_SYNTHASE"/>
    <property type="match status" value="1"/>
</dbReference>
<keyword evidence="6 10" id="KW-0756">Sterol biosynthesis</keyword>
<accession>H2KRG2</accession>
<dbReference type="InterPro" id="IPR013746">
    <property type="entry name" value="HMG_CoA_synt_C_dom"/>
</dbReference>
<evidence type="ECO:0000313" key="14">
    <source>
        <dbReference type="Proteomes" id="UP000008909"/>
    </source>
</evidence>
<evidence type="ECO:0000256" key="3">
    <source>
        <dbReference type="ARBA" id="ARBA00012978"/>
    </source>
</evidence>
<keyword evidence="10" id="KW-1207">Sterol metabolism</keyword>
<dbReference type="EMBL" id="DF143162">
    <property type="protein sequence ID" value="GAA28881.2"/>
    <property type="molecule type" value="Genomic_DNA"/>
</dbReference>
<evidence type="ECO:0000313" key="13">
    <source>
        <dbReference type="EMBL" id="GAA28881.2"/>
    </source>
</evidence>
<evidence type="ECO:0000256" key="5">
    <source>
        <dbReference type="ARBA" id="ARBA00022955"/>
    </source>
</evidence>
<evidence type="ECO:0000256" key="1">
    <source>
        <dbReference type="ARBA" id="ARBA00005218"/>
    </source>
</evidence>
<comment type="pathway">
    <text evidence="1 10">Metabolic intermediate biosynthesis; (R)-mevalonate biosynthesis; (R)-mevalonate from acetyl-CoA: step 2/3.</text>
</comment>
<dbReference type="GO" id="GO:0016126">
    <property type="term" value="P:sterol biosynthetic process"/>
    <property type="evidence" value="ECO:0007669"/>
    <property type="project" value="UniProtKB-KW"/>
</dbReference>
<evidence type="ECO:0000256" key="10">
    <source>
        <dbReference type="RuleBase" id="RU364071"/>
    </source>
</evidence>
<proteinExistence type="inferred from homology"/>
<dbReference type="CDD" id="cd00827">
    <property type="entry name" value="init_cond_enzymes"/>
    <property type="match status" value="1"/>
</dbReference>
<keyword evidence="14" id="KW-1185">Reference proteome</keyword>
<dbReference type="InterPro" id="IPR010122">
    <property type="entry name" value="HMG_CoA_synthase_euk"/>
</dbReference>
<feature type="binding site" evidence="9">
    <location>
        <position position="268"/>
    </location>
    <ligand>
        <name>CoA</name>
        <dbReference type="ChEBI" id="CHEBI:57287"/>
    </ligand>
</feature>
<dbReference type="SUPFAM" id="SSF53901">
    <property type="entry name" value="Thiolase-like"/>
    <property type="match status" value="2"/>
</dbReference>
<protein>
    <recommendedName>
        <fullName evidence="3 10">Hydroxymethylglutaryl-CoA synthase</fullName>
        <shortName evidence="10">HMG-CoA synthase</shortName>
        <ecNumber evidence="3 10">2.3.3.10</ecNumber>
    </recommendedName>
    <alternativeName>
        <fullName evidence="10">3-hydroxy-3-methylglutaryl coenzyme A synthase</fullName>
    </alternativeName>
</protein>
<evidence type="ECO:0000256" key="6">
    <source>
        <dbReference type="ARBA" id="ARBA00023011"/>
    </source>
</evidence>
<sequence>MSAQDFGILALEVYFPRYYISQPDLEVADGCPGKYVKGLEQESLGFCTIEEDISSICLTAVSNLVRRLNLDLLNVGFMEVGTETLIDKSKSTKTVLMQLFEACGNFDVEGIDVKNACFGGTAALFHALNWLESSAWDGRLALVVAGDIAVYGSKAARPTGGAGAVAILLGPNAPLVIDPGLRSHHVQHKYDFYKPDMSSEYPTVDGPLSLQCYRDALIQCYRKYKRRVWTKNQLPVVVSAPLQKPGLSSLHNIDYLCFHSPFTRLVRKAYGWLVMDDMLALHPDKEATTNGSVIDDSIAENGTNNLAATIDDQVRTAFTSIVNGVGADPAKQSTRDVDILCMEATRSLFSVKVEHSLVFAKHVGNMYTASLYGCLASLLFSVPELELRNRRILMYSYGSGLAAAMFSLTVHPSRPLVNVIGSTASPDRKQNPVFNRLFNQRTRLQVSEFEKLLNERRSSHNAAPFKPSHNPDGLFPGSYFLTEVDESHRRTYEVLPSQAPELPKESILMLLHGDPKCPVSLSTDMHNSRTCRMLSDKNMSNAAGMFPRKVRLLAHFKRVAVIQNLTAIVFRATYEQKASVI</sequence>
<dbReference type="GO" id="GO:0010142">
    <property type="term" value="P:farnesyl diphosphate biosynthetic process, mevalonate pathway"/>
    <property type="evidence" value="ECO:0007669"/>
    <property type="project" value="InterPro"/>
</dbReference>
<dbReference type="EC" id="2.3.3.10" evidence="3 10"/>
<dbReference type="Proteomes" id="UP000008909">
    <property type="component" value="Unassembled WGS sequence"/>
</dbReference>
<dbReference type="InterPro" id="IPR000590">
    <property type="entry name" value="HMG_CoA_synt_AS"/>
</dbReference>
<name>H2KRG2_CLOSI</name>
<dbReference type="GO" id="GO:0004421">
    <property type="term" value="F:hydroxymethylglutaryl-CoA synthase activity"/>
    <property type="evidence" value="ECO:0007669"/>
    <property type="project" value="UniProtKB-EC"/>
</dbReference>
<dbReference type="NCBIfam" id="TIGR01833">
    <property type="entry name" value="HMG-CoA-S_euk"/>
    <property type="match status" value="1"/>
</dbReference>
<dbReference type="InterPro" id="IPR013528">
    <property type="entry name" value="HMG_CoA_synth_N"/>
</dbReference>
<comment type="function">
    <text evidence="10">Catalyzes the condensation of acetyl-CoA with acetoacetyl-CoA to form HMG-CoA.</text>
</comment>
<evidence type="ECO:0000256" key="9">
    <source>
        <dbReference type="PIRSR" id="PIRSR610122-2"/>
    </source>
</evidence>
<evidence type="ECO:0000256" key="2">
    <source>
        <dbReference type="ARBA" id="ARBA00007061"/>
    </source>
</evidence>
<dbReference type="InterPro" id="IPR016039">
    <property type="entry name" value="Thiolase-like"/>
</dbReference>
<evidence type="ECO:0000259" key="12">
    <source>
        <dbReference type="Pfam" id="PF08540"/>
    </source>
</evidence>
<feature type="domain" description="Hydroxymethylglutaryl-coenzyme A synthase C-terminal" evidence="12">
    <location>
        <begin position="323"/>
        <end position="494"/>
    </location>
</feature>
<dbReference type="Pfam" id="PF08540">
    <property type="entry name" value="HMG_CoA_synt_C"/>
    <property type="match status" value="2"/>
</dbReference>
<keyword evidence="10" id="KW-0443">Lipid metabolism</keyword>
<feature type="binding site" evidence="9">
    <location>
        <position position="209"/>
    </location>
    <ligand>
        <name>CoA</name>
        <dbReference type="ChEBI" id="CHEBI:57287"/>
    </ligand>
</feature>
<feature type="domain" description="Hydroxymethylglutaryl-coenzyme A synthase N-terminal" evidence="11">
    <location>
        <begin position="4"/>
        <end position="174"/>
    </location>
</feature>
<dbReference type="Pfam" id="PF01154">
    <property type="entry name" value="HMG_CoA_synt_N"/>
    <property type="match status" value="1"/>
</dbReference>
<dbReference type="FunFam" id="3.40.47.10:FF:000008">
    <property type="entry name" value="3-hydroxy-3-methylglutaryl coenzyme A synthase"/>
    <property type="match status" value="1"/>
</dbReference>
<evidence type="ECO:0000256" key="8">
    <source>
        <dbReference type="PIRSR" id="PIRSR610122-1"/>
    </source>
</evidence>
<feature type="active site" description="Proton donor/acceptor" evidence="8">
    <location>
        <position position="259"/>
    </location>
</feature>
<dbReference type="AlphaFoldDB" id="H2KRG2"/>
<dbReference type="Gene3D" id="3.40.47.10">
    <property type="match status" value="1"/>
</dbReference>
<gene>
    <name evidence="13" type="ORF">CLF_106262</name>
</gene>
<keyword evidence="10" id="KW-0753">Steroid metabolism</keyword>
<evidence type="ECO:0000256" key="7">
    <source>
        <dbReference type="ARBA" id="ARBA00049887"/>
    </source>
</evidence>
<feature type="domain" description="Hydroxymethylglutaryl-coenzyme A synthase C-terminal" evidence="12">
    <location>
        <begin position="175"/>
        <end position="306"/>
    </location>
</feature>
<keyword evidence="4 10" id="KW-0808">Transferase</keyword>
<reference evidence="13" key="1">
    <citation type="journal article" date="2011" name="Genome Biol.">
        <title>The draft genome of the carcinogenic human liver fluke Clonorchis sinensis.</title>
        <authorList>
            <person name="Wang X."/>
            <person name="Chen W."/>
            <person name="Huang Y."/>
            <person name="Sun J."/>
            <person name="Men J."/>
            <person name="Liu H."/>
            <person name="Luo F."/>
            <person name="Guo L."/>
            <person name="Lv X."/>
            <person name="Deng C."/>
            <person name="Zhou C."/>
            <person name="Fan Y."/>
            <person name="Li X."/>
            <person name="Huang L."/>
            <person name="Hu Y."/>
            <person name="Liang C."/>
            <person name="Hu X."/>
            <person name="Xu J."/>
            <person name="Yu X."/>
        </authorList>
    </citation>
    <scope>NUCLEOTIDE SEQUENCE [LARGE SCALE GENOMIC DNA]</scope>
    <source>
        <strain evidence="13">Henan</strain>
    </source>
</reference>
<dbReference type="PANTHER" id="PTHR43323">
    <property type="entry name" value="3-HYDROXY-3-METHYLGLUTARYL COENZYME A SYNTHASE"/>
    <property type="match status" value="1"/>
</dbReference>
<dbReference type="GO" id="GO:0006084">
    <property type="term" value="P:acetyl-CoA metabolic process"/>
    <property type="evidence" value="ECO:0007669"/>
    <property type="project" value="InterPro"/>
</dbReference>
<dbReference type="PANTHER" id="PTHR43323:SF2">
    <property type="entry name" value="HYDROXYMETHYLGLUTARYL-COA SYNTHASE"/>
    <property type="match status" value="1"/>
</dbReference>
<evidence type="ECO:0000259" key="11">
    <source>
        <dbReference type="Pfam" id="PF01154"/>
    </source>
</evidence>
<organism evidence="13 14">
    <name type="scientific">Clonorchis sinensis</name>
    <name type="common">Chinese liver fluke</name>
    <dbReference type="NCBI Taxonomy" id="79923"/>
    <lineage>
        <taxon>Eukaryota</taxon>
        <taxon>Metazoa</taxon>
        <taxon>Spiralia</taxon>
        <taxon>Lophotrochozoa</taxon>
        <taxon>Platyhelminthes</taxon>
        <taxon>Trematoda</taxon>
        <taxon>Digenea</taxon>
        <taxon>Opisthorchiida</taxon>
        <taxon>Opisthorchiata</taxon>
        <taxon>Opisthorchiidae</taxon>
        <taxon>Clonorchis</taxon>
    </lineage>
</organism>
<dbReference type="UniPathway" id="UPA00058">
    <property type="reaction ID" value="UER00102"/>
</dbReference>
<feature type="active site" description="Acyl-thioester intermediate" evidence="8">
    <location>
        <position position="117"/>
    </location>
</feature>
<keyword evidence="5 10" id="KW-0752">Steroid biosynthesis</keyword>
<keyword evidence="10" id="KW-0444">Lipid biosynthesis</keyword>
<comment type="similarity">
    <text evidence="2 10">Belongs to the thiolase-like superfamily. HMG-CoA synthase family.</text>
</comment>
<evidence type="ECO:0000256" key="4">
    <source>
        <dbReference type="ARBA" id="ARBA00022679"/>
    </source>
</evidence>
<reference key="2">
    <citation type="submission" date="2011-10" db="EMBL/GenBank/DDBJ databases">
        <title>The genome and transcriptome sequence of Clonorchis sinensis provide insights into the carcinogenic liver fluke.</title>
        <authorList>
            <person name="Wang X."/>
            <person name="Huang Y."/>
            <person name="Chen W."/>
            <person name="Liu H."/>
            <person name="Guo L."/>
            <person name="Chen Y."/>
            <person name="Luo F."/>
            <person name="Zhou W."/>
            <person name="Sun J."/>
            <person name="Mao Q."/>
            <person name="Liang P."/>
            <person name="Zhou C."/>
            <person name="Tian Y."/>
            <person name="Men J."/>
            <person name="Lv X."/>
            <person name="Huang L."/>
            <person name="Zhou J."/>
            <person name="Hu Y."/>
            <person name="Li R."/>
            <person name="Zhang F."/>
            <person name="Lei H."/>
            <person name="Li X."/>
            <person name="Hu X."/>
            <person name="Liang C."/>
            <person name="Xu J."/>
            <person name="Wu Z."/>
            <person name="Yu X."/>
        </authorList>
    </citation>
    <scope>NUCLEOTIDE SEQUENCE</scope>
    <source>
        <strain>Henan</strain>
    </source>
</reference>
<comment type="catalytic activity">
    <reaction evidence="7">
        <text>acetoacetyl-CoA + acetyl-CoA + H2O = (3S)-3-hydroxy-3-methylglutaryl-CoA + CoA + H(+)</text>
        <dbReference type="Rhea" id="RHEA:10188"/>
        <dbReference type="ChEBI" id="CHEBI:15377"/>
        <dbReference type="ChEBI" id="CHEBI:15378"/>
        <dbReference type="ChEBI" id="CHEBI:43074"/>
        <dbReference type="ChEBI" id="CHEBI:57286"/>
        <dbReference type="ChEBI" id="CHEBI:57287"/>
        <dbReference type="ChEBI" id="CHEBI:57288"/>
        <dbReference type="EC" id="2.3.3.10"/>
    </reaction>
    <physiologicalReaction direction="left-to-right" evidence="7">
        <dbReference type="Rhea" id="RHEA:10189"/>
    </physiologicalReaction>
</comment>
<feature type="active site" description="Proton donor/acceptor" evidence="8">
    <location>
        <position position="83"/>
    </location>
</feature>